<feature type="non-terminal residue" evidence="1">
    <location>
        <position position="1"/>
    </location>
</feature>
<organism evidence="1">
    <name type="scientific">marine metagenome</name>
    <dbReference type="NCBI Taxonomy" id="408172"/>
    <lineage>
        <taxon>unclassified sequences</taxon>
        <taxon>metagenomes</taxon>
        <taxon>ecological metagenomes</taxon>
    </lineage>
</organism>
<accession>A0A383EC21</accession>
<dbReference type="EMBL" id="UINC01224508">
    <property type="protein sequence ID" value="SVE54164.1"/>
    <property type="molecule type" value="Genomic_DNA"/>
</dbReference>
<reference evidence="1" key="1">
    <citation type="submission" date="2018-05" db="EMBL/GenBank/DDBJ databases">
        <authorList>
            <person name="Lanie J.A."/>
            <person name="Ng W.-L."/>
            <person name="Kazmierczak K.M."/>
            <person name="Andrzejewski T.M."/>
            <person name="Davidsen T.M."/>
            <person name="Wayne K.J."/>
            <person name="Tettelin H."/>
            <person name="Glass J.I."/>
            <person name="Rusch D."/>
            <person name="Podicherti R."/>
            <person name="Tsui H.-C.T."/>
            <person name="Winkler M.E."/>
        </authorList>
    </citation>
    <scope>NUCLEOTIDE SEQUENCE</scope>
</reference>
<dbReference type="AlphaFoldDB" id="A0A383EC21"/>
<proteinExistence type="predicted"/>
<name>A0A383EC21_9ZZZZ</name>
<gene>
    <name evidence="1" type="ORF">METZ01_LOCUS507018</name>
</gene>
<sequence length="51" mass="5250">PDQGGAEIVHYQTASGGAVYSAGSITYPGSILVDEVVSKITANVIKHFTTV</sequence>
<protein>
    <submittedName>
        <fullName evidence="1">Uncharacterized protein</fullName>
    </submittedName>
</protein>
<evidence type="ECO:0000313" key="1">
    <source>
        <dbReference type="EMBL" id="SVE54164.1"/>
    </source>
</evidence>